<dbReference type="WBParaSite" id="ES5_v2.g7296.t1">
    <property type="protein sequence ID" value="ES5_v2.g7296.t1"/>
    <property type="gene ID" value="ES5_v2.g7296"/>
</dbReference>
<reference evidence="2" key="1">
    <citation type="submission" date="2022-11" db="UniProtKB">
        <authorList>
            <consortium name="WormBaseParasite"/>
        </authorList>
    </citation>
    <scope>IDENTIFICATION</scope>
</reference>
<proteinExistence type="predicted"/>
<sequence length="198" mass="22001">MGYIPTMGHTQLTFIETILGQMTHPERIRYGEYNEIRGIFEYPWDPSNTQNGLQQAINTTNQTTSGGSILRAIRMLVSDENLNQTAPDSTLIFVANTANSINIQQAVNLYNSALKYIGIKLTFILVGSNTNAADLQGFDDAIIYNWQNIGFFSEPDGWDLSDAFRCIAAPYIPCQSWIYFGIDDSNALNSSDYVVSGS</sequence>
<dbReference type="Proteomes" id="UP000887579">
    <property type="component" value="Unplaced"/>
</dbReference>
<name>A0AC34GRV7_9BILA</name>
<evidence type="ECO:0000313" key="1">
    <source>
        <dbReference type="Proteomes" id="UP000887579"/>
    </source>
</evidence>
<organism evidence="1 2">
    <name type="scientific">Panagrolaimus sp. ES5</name>
    <dbReference type="NCBI Taxonomy" id="591445"/>
    <lineage>
        <taxon>Eukaryota</taxon>
        <taxon>Metazoa</taxon>
        <taxon>Ecdysozoa</taxon>
        <taxon>Nematoda</taxon>
        <taxon>Chromadorea</taxon>
        <taxon>Rhabditida</taxon>
        <taxon>Tylenchina</taxon>
        <taxon>Panagrolaimomorpha</taxon>
        <taxon>Panagrolaimoidea</taxon>
        <taxon>Panagrolaimidae</taxon>
        <taxon>Panagrolaimus</taxon>
    </lineage>
</organism>
<accession>A0AC34GRV7</accession>
<evidence type="ECO:0000313" key="2">
    <source>
        <dbReference type="WBParaSite" id="ES5_v2.g7296.t1"/>
    </source>
</evidence>
<protein>
    <submittedName>
        <fullName evidence="2">VWFA domain-containing protein</fullName>
    </submittedName>
</protein>